<keyword evidence="1" id="KW-0479">Metal-binding</keyword>
<evidence type="ECO:0000259" key="3">
    <source>
        <dbReference type="PROSITE" id="PS50103"/>
    </source>
</evidence>
<name>A0AAV9U320_9PEZI</name>
<sequence length="1178" mass="132135">MSLLPKDIRNAMATTLCAVMRARDSSSFGVHRSTIAVAASQPTAAIATNEISKAKLYKLVSQVFVSRRQTVISTALYEFIDSYGLIVQVDTQPPQRGDGISAPTLQGNNFAGKAQAEKSDPKKTIAAPKLPGPAPSRPAVAPITRWSAPDPICSNQAERDMISLFRHPMRCPLDLADLERRQMMDYATKLLNHHKPQFQRYAVREMSEPLAQSHFLDVTNILINDETGGHTFGVIIFLTRFIPFVRLLGQRYWRTDTAVEDVFKKFLDTVLPGKVYNIYIIARGIASFIGFQTIESDDIDWPSLYVEMLHCFLNLAKYSRNHSETAGFEACDYWMISFIEQARDGWFGQPASADNNHTNPTPRPGREAIFDELTELVSLYKLAAYFAPTTYEPGTRRRLDDVRRIDCAEWLQTGTCPGAADESCFFAHRARVVDQHADKSDKQFKSMEAWSKFGNPRDIITTTELKAYWDQGLEFLSEGKVDFVFETLMSKEGSFLVEQAVKFRTPNDGAFNFDPIKSFAKIISDTRLEQYNQKQSKVITIADTFIENKKFFVVWANEIRTGLADDENSERHIDAARHVIGLARFTLSLTPINKLDGVTRAALVELCRIIAEHNEETSVSMTEATTVTERLGYLLRKNPQTGDVEIIDRDAPDDNAGAYDDDASLVFSDNVKRFDEETAPVQRLISIDSSFSRGELLVDVGPSREAPAVQPKVRSDMEELIGLGFAPSKIEPLQPTVIRKENIKPESSSRKTIQSKATSDAVTEIRLPLAPLAEVTVVEPPLVLPEIPPQPEKTVQSDDEGGANTPDNQSGDQGEPSDGVSDVPSCLLLEESLQGLADFFKFGLVRPAARLSEMESNGYFVVFKHFYTSEHVYAYPDRIEDDVTIFGHVFNFLETVAHKLAKHDLEVELGWKNIMGALFRKLWSSGEFVEFFRTLLGDFYLLHEDRARFNSVHRKMYRKATENVLRLLLGLAKTQQLPRIDGQFQRLLLRFFRIFTEEYRTTLTHTLTITRSNTTEVTSRASTTGRTRLDRDPQSYHRWTKVHALINLLVAKTGLVGFFKQVPGEVGRDPQPRPLFRHASTFVCPHLKLSLCEFAAHCQYIHEAEDSSSPLEESSDSESDFDTESDSGTERGDEASSRAAGCTGRHRRGTVISASGEGSGFSVNSAPTMIDADDVVFM</sequence>
<feature type="region of interest" description="Disordered" evidence="2">
    <location>
        <begin position="1105"/>
        <end position="1165"/>
    </location>
</feature>
<feature type="compositionally biased region" description="Acidic residues" evidence="2">
    <location>
        <begin position="1113"/>
        <end position="1127"/>
    </location>
</feature>
<evidence type="ECO:0000256" key="1">
    <source>
        <dbReference type="PROSITE-ProRule" id="PRU00723"/>
    </source>
</evidence>
<dbReference type="Proteomes" id="UP001373714">
    <property type="component" value="Unassembled WGS sequence"/>
</dbReference>
<proteinExistence type="predicted"/>
<keyword evidence="1" id="KW-0863">Zinc-finger</keyword>
<feature type="zinc finger region" description="C3H1-type" evidence="1">
    <location>
        <begin position="1079"/>
        <end position="1105"/>
    </location>
</feature>
<comment type="caution">
    <text evidence="4">The sequence shown here is derived from an EMBL/GenBank/DDBJ whole genome shotgun (WGS) entry which is preliminary data.</text>
</comment>
<feature type="compositionally biased region" description="Basic and acidic residues" evidence="2">
    <location>
        <begin position="738"/>
        <end position="749"/>
    </location>
</feature>
<feature type="domain" description="C3H1-type" evidence="3">
    <location>
        <begin position="1079"/>
        <end position="1105"/>
    </location>
</feature>
<gene>
    <name evidence="4" type="ORF">TWF730_003704</name>
</gene>
<feature type="region of interest" description="Disordered" evidence="2">
    <location>
        <begin position="783"/>
        <end position="821"/>
    </location>
</feature>
<accession>A0AAV9U320</accession>
<feature type="region of interest" description="Disordered" evidence="2">
    <location>
        <begin position="738"/>
        <end position="757"/>
    </location>
</feature>
<dbReference type="EMBL" id="JAVHNS010000015">
    <property type="protein sequence ID" value="KAK6334489.1"/>
    <property type="molecule type" value="Genomic_DNA"/>
</dbReference>
<keyword evidence="5" id="KW-1185">Reference proteome</keyword>
<dbReference type="InterPro" id="IPR000571">
    <property type="entry name" value="Znf_CCCH"/>
</dbReference>
<dbReference type="GO" id="GO:0008270">
    <property type="term" value="F:zinc ion binding"/>
    <property type="evidence" value="ECO:0007669"/>
    <property type="project" value="UniProtKB-KW"/>
</dbReference>
<feature type="region of interest" description="Disordered" evidence="2">
    <location>
        <begin position="94"/>
        <end position="139"/>
    </location>
</feature>
<evidence type="ECO:0000313" key="5">
    <source>
        <dbReference type="Proteomes" id="UP001373714"/>
    </source>
</evidence>
<evidence type="ECO:0000313" key="4">
    <source>
        <dbReference type="EMBL" id="KAK6334489.1"/>
    </source>
</evidence>
<evidence type="ECO:0000256" key="2">
    <source>
        <dbReference type="SAM" id="MobiDB-lite"/>
    </source>
</evidence>
<protein>
    <recommendedName>
        <fullName evidence="3">C3H1-type domain-containing protein</fullName>
    </recommendedName>
</protein>
<dbReference type="PROSITE" id="PS50103">
    <property type="entry name" value="ZF_C3H1"/>
    <property type="match status" value="1"/>
</dbReference>
<reference evidence="4 5" key="1">
    <citation type="submission" date="2019-10" db="EMBL/GenBank/DDBJ databases">
        <authorList>
            <person name="Palmer J.M."/>
        </authorList>
    </citation>
    <scope>NUCLEOTIDE SEQUENCE [LARGE SCALE GENOMIC DNA]</scope>
    <source>
        <strain evidence="4 5">TWF730</strain>
    </source>
</reference>
<dbReference type="AlphaFoldDB" id="A0AAV9U320"/>
<organism evidence="4 5">
    <name type="scientific">Orbilia blumenaviensis</name>
    <dbReference type="NCBI Taxonomy" id="1796055"/>
    <lineage>
        <taxon>Eukaryota</taxon>
        <taxon>Fungi</taxon>
        <taxon>Dikarya</taxon>
        <taxon>Ascomycota</taxon>
        <taxon>Pezizomycotina</taxon>
        <taxon>Orbiliomycetes</taxon>
        <taxon>Orbiliales</taxon>
        <taxon>Orbiliaceae</taxon>
        <taxon>Orbilia</taxon>
    </lineage>
</organism>
<keyword evidence="1" id="KW-0862">Zinc</keyword>